<dbReference type="InterPro" id="IPR016040">
    <property type="entry name" value="NAD(P)-bd_dom"/>
</dbReference>
<dbReference type="AlphaFoldDB" id="A0A9W5TX30"/>
<proteinExistence type="predicted"/>
<dbReference type="SUPFAM" id="SSF51735">
    <property type="entry name" value="NAD(P)-binding Rossmann-fold domains"/>
    <property type="match status" value="1"/>
</dbReference>
<protein>
    <recommendedName>
        <fullName evidence="1">NAD(P)-binding domain-containing protein</fullName>
    </recommendedName>
</protein>
<reference evidence="2" key="1">
    <citation type="journal article" date="2014" name="Int. J. Syst. Evol. Microbiol.">
        <title>Complete genome sequence of Corynebacterium casei LMG S-19264T (=DSM 44701T), isolated from a smear-ripened cheese.</title>
        <authorList>
            <consortium name="US DOE Joint Genome Institute (JGI-PGF)"/>
            <person name="Walter F."/>
            <person name="Albersmeier A."/>
            <person name="Kalinowski J."/>
            <person name="Ruckert C."/>
        </authorList>
    </citation>
    <scope>NUCLEOTIDE SEQUENCE</scope>
    <source>
        <strain evidence="2">CGMCC 1.15454</strain>
    </source>
</reference>
<accession>A0A9W5TX30</accession>
<dbReference type="EMBL" id="BMJD01000008">
    <property type="protein sequence ID" value="GGB38748.1"/>
    <property type="molecule type" value="Genomic_DNA"/>
</dbReference>
<dbReference type="InterPro" id="IPR036291">
    <property type="entry name" value="NAD(P)-bd_dom_sf"/>
</dbReference>
<dbReference type="Proteomes" id="UP000621492">
    <property type="component" value="Unassembled WGS sequence"/>
</dbReference>
<comment type="caution">
    <text evidence="2">The sequence shown here is derived from an EMBL/GenBank/DDBJ whole genome shotgun (WGS) entry which is preliminary data.</text>
</comment>
<evidence type="ECO:0000313" key="2">
    <source>
        <dbReference type="EMBL" id="GGB38748.1"/>
    </source>
</evidence>
<name>A0A9W5TX30_9BACI</name>
<dbReference type="Gene3D" id="3.40.50.720">
    <property type="entry name" value="NAD(P)-binding Rossmann-like Domain"/>
    <property type="match status" value="1"/>
</dbReference>
<keyword evidence="3" id="KW-1185">Reference proteome</keyword>
<evidence type="ECO:0000259" key="1">
    <source>
        <dbReference type="Pfam" id="PF13460"/>
    </source>
</evidence>
<reference evidence="2" key="2">
    <citation type="submission" date="2020-09" db="EMBL/GenBank/DDBJ databases">
        <authorList>
            <person name="Sun Q."/>
            <person name="Zhou Y."/>
        </authorList>
    </citation>
    <scope>NUCLEOTIDE SEQUENCE</scope>
    <source>
        <strain evidence="2">CGMCC 1.15454</strain>
    </source>
</reference>
<gene>
    <name evidence="2" type="ORF">GCM10011409_15330</name>
</gene>
<organism evidence="2 3">
    <name type="scientific">Lentibacillus populi</name>
    <dbReference type="NCBI Taxonomy" id="1827502"/>
    <lineage>
        <taxon>Bacteria</taxon>
        <taxon>Bacillati</taxon>
        <taxon>Bacillota</taxon>
        <taxon>Bacilli</taxon>
        <taxon>Bacillales</taxon>
        <taxon>Bacillaceae</taxon>
        <taxon>Lentibacillus</taxon>
    </lineage>
</organism>
<dbReference type="Pfam" id="PF13460">
    <property type="entry name" value="NAD_binding_10"/>
    <property type="match status" value="1"/>
</dbReference>
<evidence type="ECO:0000313" key="3">
    <source>
        <dbReference type="Proteomes" id="UP000621492"/>
    </source>
</evidence>
<sequence>MKVLNDDERCMMRICLIGANGQIGHHLVNLLSNNDEYSVKAMVRKEEQAKALRENGVDRS</sequence>
<feature type="domain" description="NAD(P)-binding" evidence="1">
    <location>
        <begin position="18"/>
        <end position="56"/>
    </location>
</feature>